<feature type="transmembrane region" description="Helical" evidence="5">
    <location>
        <begin position="80"/>
        <end position="100"/>
    </location>
</feature>
<dbReference type="AlphaFoldDB" id="A0AAE1KBX1"/>
<evidence type="ECO:0000256" key="5">
    <source>
        <dbReference type="SAM" id="Phobius"/>
    </source>
</evidence>
<keyword evidence="2 5" id="KW-0812">Transmembrane</keyword>
<feature type="transmembrane region" description="Helical" evidence="5">
    <location>
        <begin position="43"/>
        <end position="68"/>
    </location>
</feature>
<accession>A0AAE1KBX1</accession>
<protein>
    <recommendedName>
        <fullName evidence="8">Tetraspanin</fullName>
    </recommendedName>
</protein>
<keyword evidence="4 5" id="KW-0472">Membrane</keyword>
<dbReference type="GO" id="GO:0005886">
    <property type="term" value="C:plasma membrane"/>
    <property type="evidence" value="ECO:0007669"/>
    <property type="project" value="TreeGrafter"/>
</dbReference>
<feature type="transmembrane region" description="Helical" evidence="5">
    <location>
        <begin position="7"/>
        <end position="37"/>
    </location>
</feature>
<dbReference type="SUPFAM" id="SSF48652">
    <property type="entry name" value="Tetraspanin"/>
    <property type="match status" value="1"/>
</dbReference>
<dbReference type="InterPro" id="IPR018499">
    <property type="entry name" value="Tetraspanin/Peripherin"/>
</dbReference>
<gene>
    <name evidence="6" type="ORF">Pcinc_026694</name>
</gene>
<reference evidence="6" key="1">
    <citation type="submission" date="2023-10" db="EMBL/GenBank/DDBJ databases">
        <title>Genome assemblies of two species of porcelain crab, Petrolisthes cinctipes and Petrolisthes manimaculis (Anomura: Porcellanidae).</title>
        <authorList>
            <person name="Angst P."/>
        </authorList>
    </citation>
    <scope>NUCLEOTIDE SEQUENCE</scope>
    <source>
        <strain evidence="6">PB745_01</strain>
        <tissue evidence="6">Gill</tissue>
    </source>
</reference>
<keyword evidence="7" id="KW-1185">Reference proteome</keyword>
<dbReference type="InterPro" id="IPR008952">
    <property type="entry name" value="Tetraspanin_EC2_sf"/>
</dbReference>
<dbReference type="Proteomes" id="UP001286313">
    <property type="component" value="Unassembled WGS sequence"/>
</dbReference>
<dbReference type="PANTHER" id="PTHR19282">
    <property type="entry name" value="TETRASPANIN"/>
    <property type="match status" value="1"/>
</dbReference>
<comment type="caution">
    <text evidence="6">The sequence shown here is derived from an EMBL/GenBank/DDBJ whole genome shotgun (WGS) entry which is preliminary data.</text>
</comment>
<comment type="subcellular location">
    <subcellularLocation>
        <location evidence="1">Membrane</location>
        <topology evidence="1">Multi-pass membrane protein</topology>
    </subcellularLocation>
</comment>
<organism evidence="6 7">
    <name type="scientific">Petrolisthes cinctipes</name>
    <name type="common">Flat porcelain crab</name>
    <dbReference type="NCBI Taxonomy" id="88211"/>
    <lineage>
        <taxon>Eukaryota</taxon>
        <taxon>Metazoa</taxon>
        <taxon>Ecdysozoa</taxon>
        <taxon>Arthropoda</taxon>
        <taxon>Crustacea</taxon>
        <taxon>Multicrustacea</taxon>
        <taxon>Malacostraca</taxon>
        <taxon>Eumalacostraca</taxon>
        <taxon>Eucarida</taxon>
        <taxon>Decapoda</taxon>
        <taxon>Pleocyemata</taxon>
        <taxon>Anomura</taxon>
        <taxon>Galatheoidea</taxon>
        <taxon>Porcellanidae</taxon>
        <taxon>Petrolisthes</taxon>
    </lineage>
</organism>
<evidence type="ECO:0000256" key="2">
    <source>
        <dbReference type="ARBA" id="ARBA00022692"/>
    </source>
</evidence>
<proteinExistence type="predicted"/>
<dbReference type="EMBL" id="JAWQEG010003111">
    <property type="protein sequence ID" value="KAK3867880.1"/>
    <property type="molecule type" value="Genomic_DNA"/>
</dbReference>
<evidence type="ECO:0000256" key="3">
    <source>
        <dbReference type="ARBA" id="ARBA00022989"/>
    </source>
</evidence>
<keyword evidence="3 5" id="KW-1133">Transmembrane helix</keyword>
<name>A0AAE1KBX1_PETCI</name>
<evidence type="ECO:0000313" key="7">
    <source>
        <dbReference type="Proteomes" id="UP001286313"/>
    </source>
</evidence>
<feature type="transmembrane region" description="Helical" evidence="5">
    <location>
        <begin position="214"/>
        <end position="236"/>
    </location>
</feature>
<evidence type="ECO:0008006" key="8">
    <source>
        <dbReference type="Google" id="ProtNLM"/>
    </source>
</evidence>
<dbReference type="Pfam" id="PF00335">
    <property type="entry name" value="Tetraspanin"/>
    <property type="match status" value="1"/>
</dbReference>
<evidence type="ECO:0000256" key="4">
    <source>
        <dbReference type="ARBA" id="ARBA00023136"/>
    </source>
</evidence>
<dbReference type="PANTHER" id="PTHR19282:SF544">
    <property type="entry name" value="TETRASPANIN"/>
    <property type="match status" value="1"/>
</dbReference>
<evidence type="ECO:0000313" key="6">
    <source>
        <dbReference type="EMBL" id="KAK3867880.1"/>
    </source>
</evidence>
<evidence type="ECO:0000256" key="1">
    <source>
        <dbReference type="ARBA" id="ARBA00004141"/>
    </source>
</evidence>
<dbReference type="Gene3D" id="1.10.1450.10">
    <property type="entry name" value="Tetraspanin"/>
    <property type="match status" value="1"/>
</dbReference>
<sequence>MAVAKYIAFATFIVLAGTGIAVVYTGCSLLTAYVAYLSPWLPVWVWVVVSAVMALGVGITATSTAGAISVLAPNRHAFKLCMSLLLVAVLTELSATLLVYQKQQLLGQALTSFMRHRMVVTQGDYGTNISDTQLWDEIQLEKNCCGTDDYKDWFATSYGNGTNVPDSCCLIVETGCGRDISKTPDPTDDIITEGCLPTVVHALELDYITLSRGVWLPVIAMHVALLLLLVATSIFMQERMKGVGSRVFSVSAVLPITHSHKYASLHDDY</sequence>